<organism evidence="1 2">
    <name type="scientific">Reticulomyxa filosa</name>
    <dbReference type="NCBI Taxonomy" id="46433"/>
    <lineage>
        <taxon>Eukaryota</taxon>
        <taxon>Sar</taxon>
        <taxon>Rhizaria</taxon>
        <taxon>Retaria</taxon>
        <taxon>Foraminifera</taxon>
        <taxon>Monothalamids</taxon>
        <taxon>Reticulomyxidae</taxon>
        <taxon>Reticulomyxa</taxon>
    </lineage>
</organism>
<sequence>MYGICKFCFCGILMEKYVQLWMLVKQCHLCDQNIDSNAEWTFGFIDKCLKCLPLEKKVKSTSETPILTKCLRRIRCVNECQSNNSTLELILHDFCQKNNNATICCKGNEKVLKKCQEYLKQLTTNPSYRYDNSQLFRHIENETVILESRCLYLLHVF</sequence>
<accession>X6M128</accession>
<comment type="caution">
    <text evidence="1">The sequence shown here is derived from an EMBL/GenBank/DDBJ whole genome shotgun (WGS) entry which is preliminary data.</text>
</comment>
<evidence type="ECO:0000313" key="2">
    <source>
        <dbReference type="Proteomes" id="UP000023152"/>
    </source>
</evidence>
<proteinExistence type="predicted"/>
<keyword evidence="2" id="KW-1185">Reference proteome</keyword>
<reference evidence="1 2" key="1">
    <citation type="journal article" date="2013" name="Curr. Biol.">
        <title>The Genome of the Foraminiferan Reticulomyxa filosa.</title>
        <authorList>
            <person name="Glockner G."/>
            <person name="Hulsmann N."/>
            <person name="Schleicher M."/>
            <person name="Noegel A.A."/>
            <person name="Eichinger L."/>
            <person name="Gallinger C."/>
            <person name="Pawlowski J."/>
            <person name="Sierra R."/>
            <person name="Euteneuer U."/>
            <person name="Pillet L."/>
            <person name="Moustafa A."/>
            <person name="Platzer M."/>
            <person name="Groth M."/>
            <person name="Szafranski K."/>
            <person name="Schliwa M."/>
        </authorList>
    </citation>
    <scope>NUCLEOTIDE SEQUENCE [LARGE SCALE GENOMIC DNA]</scope>
</reference>
<gene>
    <name evidence="1" type="ORF">RFI_30271</name>
</gene>
<dbReference type="EMBL" id="ASPP01026488">
    <property type="protein sequence ID" value="ETO07122.1"/>
    <property type="molecule type" value="Genomic_DNA"/>
</dbReference>
<name>X6M128_RETFI</name>
<evidence type="ECO:0000313" key="1">
    <source>
        <dbReference type="EMBL" id="ETO07122.1"/>
    </source>
</evidence>
<protein>
    <submittedName>
        <fullName evidence="1">Uncharacterized protein</fullName>
    </submittedName>
</protein>
<dbReference type="Proteomes" id="UP000023152">
    <property type="component" value="Unassembled WGS sequence"/>
</dbReference>
<dbReference type="AlphaFoldDB" id="X6M128"/>